<dbReference type="GO" id="GO:0007156">
    <property type="term" value="P:homophilic cell adhesion via plasma membrane adhesion molecules"/>
    <property type="evidence" value="ECO:0007669"/>
    <property type="project" value="InterPro"/>
</dbReference>
<evidence type="ECO:0000313" key="10">
    <source>
        <dbReference type="EMBL" id="KIH53368.1"/>
    </source>
</evidence>
<keyword evidence="3" id="KW-0677">Repeat</keyword>
<dbReference type="PROSITE" id="PS50268">
    <property type="entry name" value="CADHERIN_2"/>
    <property type="match status" value="2"/>
</dbReference>
<keyword evidence="7" id="KW-0472">Membrane</keyword>
<keyword evidence="6" id="KW-1133">Transmembrane helix</keyword>
<evidence type="ECO:0000256" key="5">
    <source>
        <dbReference type="ARBA" id="ARBA00022889"/>
    </source>
</evidence>
<keyword evidence="2" id="KW-0812">Transmembrane</keyword>
<dbReference type="InterPro" id="IPR015919">
    <property type="entry name" value="Cadherin-like_sf"/>
</dbReference>
<dbReference type="PANTHER" id="PTHR24025:SF23">
    <property type="entry name" value="NEURAL-CADHERIN"/>
    <property type="match status" value="1"/>
</dbReference>
<name>A0A0C2CAQ7_9BILA</name>
<dbReference type="Gene3D" id="2.60.40.60">
    <property type="entry name" value="Cadherins"/>
    <property type="match status" value="2"/>
</dbReference>
<keyword evidence="5" id="KW-0130">Cell adhesion</keyword>
<dbReference type="InterPro" id="IPR002126">
    <property type="entry name" value="Cadherin-like_dom"/>
</dbReference>
<dbReference type="Proteomes" id="UP000054047">
    <property type="component" value="Unassembled WGS sequence"/>
</dbReference>
<evidence type="ECO:0000313" key="11">
    <source>
        <dbReference type="Proteomes" id="UP000054047"/>
    </source>
</evidence>
<protein>
    <submittedName>
        <fullName evidence="10">Cadherin domain protein</fullName>
    </submittedName>
</protein>
<dbReference type="PANTHER" id="PTHR24025">
    <property type="entry name" value="DESMOGLEIN FAMILY MEMBER"/>
    <property type="match status" value="1"/>
</dbReference>
<evidence type="ECO:0000256" key="2">
    <source>
        <dbReference type="ARBA" id="ARBA00022692"/>
    </source>
</evidence>
<evidence type="ECO:0000256" key="8">
    <source>
        <dbReference type="PROSITE-ProRule" id="PRU00043"/>
    </source>
</evidence>
<dbReference type="Pfam" id="PF00028">
    <property type="entry name" value="Cadherin"/>
    <property type="match status" value="2"/>
</dbReference>
<comment type="subcellular location">
    <subcellularLocation>
        <location evidence="1">Membrane</location>
    </subcellularLocation>
</comment>
<gene>
    <name evidence="10" type="ORF">ANCDUO_16507</name>
</gene>
<reference evidence="10 11" key="1">
    <citation type="submission" date="2013-12" db="EMBL/GenBank/DDBJ databases">
        <title>Draft genome of the parsitic nematode Ancylostoma duodenale.</title>
        <authorList>
            <person name="Mitreva M."/>
        </authorList>
    </citation>
    <scope>NUCLEOTIDE SEQUENCE [LARGE SCALE GENOMIC DNA]</scope>
    <source>
        <strain evidence="10 11">Zhejiang</strain>
    </source>
</reference>
<evidence type="ECO:0000259" key="9">
    <source>
        <dbReference type="PROSITE" id="PS50268"/>
    </source>
</evidence>
<dbReference type="OrthoDB" id="6252479at2759"/>
<dbReference type="GO" id="GO:0016020">
    <property type="term" value="C:membrane"/>
    <property type="evidence" value="ECO:0007669"/>
    <property type="project" value="UniProtKB-SubCell"/>
</dbReference>
<keyword evidence="11" id="KW-1185">Reference proteome</keyword>
<evidence type="ECO:0000256" key="3">
    <source>
        <dbReference type="ARBA" id="ARBA00022737"/>
    </source>
</evidence>
<dbReference type="GO" id="GO:0005509">
    <property type="term" value="F:calcium ion binding"/>
    <property type="evidence" value="ECO:0007669"/>
    <property type="project" value="UniProtKB-UniRule"/>
</dbReference>
<evidence type="ECO:0000256" key="1">
    <source>
        <dbReference type="ARBA" id="ARBA00004370"/>
    </source>
</evidence>
<evidence type="ECO:0000256" key="7">
    <source>
        <dbReference type="ARBA" id="ARBA00023136"/>
    </source>
</evidence>
<accession>A0A0C2CAQ7</accession>
<dbReference type="AlphaFoldDB" id="A0A0C2CAQ7"/>
<dbReference type="SMART" id="SM00112">
    <property type="entry name" value="CA"/>
    <property type="match status" value="1"/>
</dbReference>
<dbReference type="PRINTS" id="PR00205">
    <property type="entry name" value="CADHERIN"/>
</dbReference>
<feature type="domain" description="Cadherin" evidence="9">
    <location>
        <begin position="61"/>
        <end position="129"/>
    </location>
</feature>
<organism evidence="10 11">
    <name type="scientific">Ancylostoma duodenale</name>
    <dbReference type="NCBI Taxonomy" id="51022"/>
    <lineage>
        <taxon>Eukaryota</taxon>
        <taxon>Metazoa</taxon>
        <taxon>Ecdysozoa</taxon>
        <taxon>Nematoda</taxon>
        <taxon>Chromadorea</taxon>
        <taxon>Rhabditida</taxon>
        <taxon>Rhabditina</taxon>
        <taxon>Rhabditomorpha</taxon>
        <taxon>Strongyloidea</taxon>
        <taxon>Ancylostomatidae</taxon>
        <taxon>Ancylostomatinae</taxon>
        <taxon>Ancylostoma</taxon>
    </lineage>
</organism>
<sequence>MDAFSIDSATGCLRTGRTLDRESMPDYRLVVQATDRGLPPQSAEAIVKVKVLDEDDNAPKFSHLFHAEVSEDLEVGSPILLISATDPDDYANHTFSIDNELDTPFSIDMHTGQISLREPLDREKTSDRFIDSFPHKSGVFRTRRTDSAYE</sequence>
<dbReference type="EMBL" id="KN741388">
    <property type="protein sequence ID" value="KIH53368.1"/>
    <property type="molecule type" value="Genomic_DNA"/>
</dbReference>
<proteinExistence type="predicted"/>
<evidence type="ECO:0000256" key="4">
    <source>
        <dbReference type="ARBA" id="ARBA00022837"/>
    </source>
</evidence>
<feature type="domain" description="Cadherin" evidence="9">
    <location>
        <begin position="4"/>
        <end position="61"/>
    </location>
</feature>
<dbReference type="CDD" id="cd11304">
    <property type="entry name" value="Cadherin_repeat"/>
    <property type="match status" value="2"/>
</dbReference>
<dbReference type="InterPro" id="IPR050971">
    <property type="entry name" value="Cadherin-domain_protein"/>
</dbReference>
<evidence type="ECO:0000256" key="6">
    <source>
        <dbReference type="ARBA" id="ARBA00022989"/>
    </source>
</evidence>
<dbReference type="SUPFAM" id="SSF49313">
    <property type="entry name" value="Cadherin-like"/>
    <property type="match status" value="2"/>
</dbReference>
<keyword evidence="4 8" id="KW-0106">Calcium</keyword>
<dbReference type="GO" id="GO:0005911">
    <property type="term" value="C:cell-cell junction"/>
    <property type="evidence" value="ECO:0007669"/>
    <property type="project" value="TreeGrafter"/>
</dbReference>